<reference evidence="2" key="1">
    <citation type="journal article" date="2020" name="Stud. Mycol.">
        <title>101 Dothideomycetes genomes: a test case for predicting lifestyles and emergence of pathogens.</title>
        <authorList>
            <person name="Haridas S."/>
            <person name="Albert R."/>
            <person name="Binder M."/>
            <person name="Bloem J."/>
            <person name="Labutti K."/>
            <person name="Salamov A."/>
            <person name="Andreopoulos B."/>
            <person name="Baker S."/>
            <person name="Barry K."/>
            <person name="Bills G."/>
            <person name="Bluhm B."/>
            <person name="Cannon C."/>
            <person name="Castanera R."/>
            <person name="Culley D."/>
            <person name="Daum C."/>
            <person name="Ezra D."/>
            <person name="Gonzalez J."/>
            <person name="Henrissat B."/>
            <person name="Kuo A."/>
            <person name="Liang C."/>
            <person name="Lipzen A."/>
            <person name="Lutzoni F."/>
            <person name="Magnuson J."/>
            <person name="Mondo S."/>
            <person name="Nolan M."/>
            <person name="Ohm R."/>
            <person name="Pangilinan J."/>
            <person name="Park H.-J."/>
            <person name="Ramirez L."/>
            <person name="Alfaro M."/>
            <person name="Sun H."/>
            <person name="Tritt A."/>
            <person name="Yoshinaga Y."/>
            <person name="Zwiers L.-H."/>
            <person name="Turgeon B."/>
            <person name="Goodwin S."/>
            <person name="Spatafora J."/>
            <person name="Crous P."/>
            <person name="Grigoriev I."/>
        </authorList>
    </citation>
    <scope>NUCLEOTIDE SEQUENCE</scope>
    <source>
        <strain evidence="2">CBS 109.77</strain>
    </source>
</reference>
<evidence type="ECO:0000313" key="3">
    <source>
        <dbReference type="Proteomes" id="UP000799757"/>
    </source>
</evidence>
<dbReference type="AlphaFoldDB" id="A0A6A6XCY5"/>
<protein>
    <recommendedName>
        <fullName evidence="4">GPI anchored cell wall protein</fullName>
    </recommendedName>
</protein>
<organism evidence="2 3">
    <name type="scientific">Melanomma pulvis-pyrius CBS 109.77</name>
    <dbReference type="NCBI Taxonomy" id="1314802"/>
    <lineage>
        <taxon>Eukaryota</taxon>
        <taxon>Fungi</taxon>
        <taxon>Dikarya</taxon>
        <taxon>Ascomycota</taxon>
        <taxon>Pezizomycotina</taxon>
        <taxon>Dothideomycetes</taxon>
        <taxon>Pleosporomycetidae</taxon>
        <taxon>Pleosporales</taxon>
        <taxon>Melanommataceae</taxon>
        <taxon>Melanomma</taxon>
    </lineage>
</organism>
<evidence type="ECO:0000313" key="2">
    <source>
        <dbReference type="EMBL" id="KAF2793557.1"/>
    </source>
</evidence>
<evidence type="ECO:0000256" key="1">
    <source>
        <dbReference type="SAM" id="SignalP"/>
    </source>
</evidence>
<keyword evidence="3" id="KW-1185">Reference proteome</keyword>
<evidence type="ECO:0008006" key="4">
    <source>
        <dbReference type="Google" id="ProtNLM"/>
    </source>
</evidence>
<feature type="signal peptide" evidence="1">
    <location>
        <begin position="1"/>
        <end position="20"/>
    </location>
</feature>
<dbReference type="Proteomes" id="UP000799757">
    <property type="component" value="Unassembled WGS sequence"/>
</dbReference>
<dbReference type="OrthoDB" id="4776947at2759"/>
<accession>A0A6A6XCY5</accession>
<sequence>MFSKATIFLAFVAIAKLAVAAPPACLLGAINQYDDPADIKAVCQSKDAQAKIQKFCGDSTSDALSAFADVCNVAGVKVSTEITQSGSATITGSIKATGTGNASTLATATGTAVGTGAGAAGAGPTGSATTTGGAAQQTTGAAGKLEIGAAALFAGFGLLAAVL</sequence>
<dbReference type="EMBL" id="MU001922">
    <property type="protein sequence ID" value="KAF2793557.1"/>
    <property type="molecule type" value="Genomic_DNA"/>
</dbReference>
<keyword evidence="1" id="KW-0732">Signal</keyword>
<name>A0A6A6XCY5_9PLEO</name>
<feature type="chain" id="PRO_5025678288" description="GPI anchored cell wall protein" evidence="1">
    <location>
        <begin position="21"/>
        <end position="163"/>
    </location>
</feature>
<proteinExistence type="predicted"/>
<gene>
    <name evidence="2" type="ORF">K505DRAFT_325373</name>
</gene>